<proteinExistence type="predicted"/>
<organism evidence="1 2">
    <name type="scientific">Cereibacter johrii</name>
    <dbReference type="NCBI Taxonomy" id="445629"/>
    <lineage>
        <taxon>Bacteria</taxon>
        <taxon>Pseudomonadati</taxon>
        <taxon>Pseudomonadota</taxon>
        <taxon>Alphaproteobacteria</taxon>
        <taxon>Rhodobacterales</taxon>
        <taxon>Paracoccaceae</taxon>
        <taxon>Cereibacter</taxon>
    </lineage>
</organism>
<dbReference type="EMBL" id="PZZW01000006">
    <property type="protein sequence ID" value="PTM77233.1"/>
    <property type="molecule type" value="Genomic_DNA"/>
</dbReference>
<comment type="caution">
    <text evidence="1">The sequence shown here is derived from an EMBL/GenBank/DDBJ whole genome shotgun (WGS) entry which is preliminary data.</text>
</comment>
<keyword evidence="2" id="KW-1185">Reference proteome</keyword>
<accession>A0ABX5J4G8</accession>
<dbReference type="RefSeq" id="WP_069332220.1">
    <property type="nucleotide sequence ID" value="NZ_MABH01000142.1"/>
</dbReference>
<reference evidence="1 2" key="1">
    <citation type="submission" date="2018-04" db="EMBL/GenBank/DDBJ databases">
        <title>Genomic Encyclopedia of Type Strains, Phase III (KMG-III): the genomes of soil and plant-associated and newly described type strains.</title>
        <authorList>
            <person name="Whitman W."/>
        </authorList>
    </citation>
    <scope>NUCLEOTIDE SEQUENCE [LARGE SCALE GENOMIC DNA]</scope>
    <source>
        <strain evidence="1 2">JA192</strain>
    </source>
</reference>
<protein>
    <submittedName>
        <fullName evidence="1">Uncharacterized protein</fullName>
    </submittedName>
</protein>
<evidence type="ECO:0000313" key="1">
    <source>
        <dbReference type="EMBL" id="PTM77233.1"/>
    </source>
</evidence>
<gene>
    <name evidence="1" type="ORF">C8J29_106159</name>
</gene>
<dbReference type="Proteomes" id="UP000240800">
    <property type="component" value="Unassembled WGS sequence"/>
</dbReference>
<evidence type="ECO:0000313" key="2">
    <source>
        <dbReference type="Proteomes" id="UP000240800"/>
    </source>
</evidence>
<sequence length="67" mass="7201">MLDRDQIETFARDEILSAWAEAVAAVSPHLPGGHPMPVDRIGIARRIAQRLGCTAERVHEVVGAADG</sequence>
<name>A0ABX5J4G8_9RHOB</name>